<dbReference type="GO" id="GO:0005634">
    <property type="term" value="C:nucleus"/>
    <property type="evidence" value="ECO:0007669"/>
    <property type="project" value="TreeGrafter"/>
</dbReference>
<protein>
    <recommendedName>
        <fullName evidence="4">Rhodanese domain-containing protein</fullName>
    </recommendedName>
</protein>
<keyword evidence="2 3" id="KW-0040">ANK repeat</keyword>
<keyword evidence="1" id="KW-0677">Repeat</keyword>
<dbReference type="InterPro" id="IPR036770">
    <property type="entry name" value="Ankyrin_rpt-contain_sf"/>
</dbReference>
<dbReference type="Pfam" id="PF12796">
    <property type="entry name" value="Ank_2"/>
    <property type="match status" value="1"/>
</dbReference>
<name>A0A7S0ZGW5_9RHOD</name>
<dbReference type="PROSITE" id="PS50088">
    <property type="entry name" value="ANK_REPEAT"/>
    <property type="match status" value="2"/>
</dbReference>
<feature type="repeat" description="ANK" evidence="3">
    <location>
        <begin position="74"/>
        <end position="106"/>
    </location>
</feature>
<evidence type="ECO:0000256" key="2">
    <source>
        <dbReference type="ARBA" id="ARBA00023043"/>
    </source>
</evidence>
<dbReference type="InterPro" id="IPR002110">
    <property type="entry name" value="Ankyrin_rpt"/>
</dbReference>
<dbReference type="InterPro" id="IPR001763">
    <property type="entry name" value="Rhodanese-like_dom"/>
</dbReference>
<feature type="repeat" description="ANK" evidence="3">
    <location>
        <begin position="38"/>
        <end position="73"/>
    </location>
</feature>
<dbReference type="Gene3D" id="1.25.40.20">
    <property type="entry name" value="Ankyrin repeat-containing domain"/>
    <property type="match status" value="2"/>
</dbReference>
<sequence>MGGWKDEEALGAAIRAGNKTEVMRLLDNGTNVDCKFMHGCTALMVAASMSKPTSMEIMKLLLERGANVEVKAEKGMTALMWAADCGRTDYLKLLLDHGAKIDASDYMKMTACDHARSAGHQDAAKMLLQYGKSGRSSSTSANGGNAETWRAAFQEISKVMEQSELDLDSTATLCSELLGDRVSFDKIMIALKAKGNETFSVNDFVLVMKQLSGGTKEWKAAFREICEVMEEEELDLETTATVCAELLGDRVPFDTIKTTLKKKDKDGNESFSLIEFILTMKQLSM</sequence>
<evidence type="ECO:0000256" key="3">
    <source>
        <dbReference type="PROSITE-ProRule" id="PRU00023"/>
    </source>
</evidence>
<proteinExistence type="predicted"/>
<dbReference type="InterPro" id="IPR050776">
    <property type="entry name" value="Ank_Repeat/CDKN_Inhibitor"/>
</dbReference>
<feature type="domain" description="Rhodanese" evidence="4">
    <location>
        <begin position="209"/>
        <end position="227"/>
    </location>
</feature>
<accession>A0A7S0ZGW5</accession>
<dbReference type="PANTHER" id="PTHR24201:SF16">
    <property type="entry name" value="ANKYRIN-1-LIKE-RELATED"/>
    <property type="match status" value="1"/>
</dbReference>
<dbReference type="SMART" id="SM00248">
    <property type="entry name" value="ANK"/>
    <property type="match status" value="4"/>
</dbReference>
<dbReference type="SUPFAM" id="SSF48403">
    <property type="entry name" value="Ankyrin repeat"/>
    <property type="match status" value="1"/>
</dbReference>
<dbReference type="PANTHER" id="PTHR24201">
    <property type="entry name" value="ANK_REP_REGION DOMAIN-CONTAINING PROTEIN"/>
    <property type="match status" value="1"/>
</dbReference>
<evidence type="ECO:0000256" key="1">
    <source>
        <dbReference type="ARBA" id="ARBA00022737"/>
    </source>
</evidence>
<dbReference type="SUPFAM" id="SSF47473">
    <property type="entry name" value="EF-hand"/>
    <property type="match status" value="1"/>
</dbReference>
<organism evidence="5">
    <name type="scientific">Timspurckia oligopyrenoides</name>
    <dbReference type="NCBI Taxonomy" id="708627"/>
    <lineage>
        <taxon>Eukaryota</taxon>
        <taxon>Rhodophyta</taxon>
        <taxon>Bangiophyceae</taxon>
        <taxon>Porphyridiales</taxon>
        <taxon>Porphyridiaceae</taxon>
        <taxon>Timspurckia</taxon>
    </lineage>
</organism>
<dbReference type="InterPro" id="IPR011992">
    <property type="entry name" value="EF-hand-dom_pair"/>
</dbReference>
<evidence type="ECO:0000313" key="5">
    <source>
        <dbReference type="EMBL" id="CAD8821423.1"/>
    </source>
</evidence>
<dbReference type="AlphaFoldDB" id="A0A7S0ZGW5"/>
<evidence type="ECO:0000259" key="4">
    <source>
        <dbReference type="PROSITE" id="PS50206"/>
    </source>
</evidence>
<dbReference type="PROSITE" id="PS50206">
    <property type="entry name" value="RHODANESE_3"/>
    <property type="match status" value="1"/>
</dbReference>
<dbReference type="PROSITE" id="PS50297">
    <property type="entry name" value="ANK_REP_REGION"/>
    <property type="match status" value="2"/>
</dbReference>
<reference evidence="5" key="1">
    <citation type="submission" date="2021-01" db="EMBL/GenBank/DDBJ databases">
        <authorList>
            <person name="Corre E."/>
            <person name="Pelletier E."/>
            <person name="Niang G."/>
            <person name="Scheremetjew M."/>
            <person name="Finn R."/>
            <person name="Kale V."/>
            <person name="Holt S."/>
            <person name="Cochrane G."/>
            <person name="Meng A."/>
            <person name="Brown T."/>
            <person name="Cohen L."/>
        </authorList>
    </citation>
    <scope>NUCLEOTIDE SEQUENCE</scope>
    <source>
        <strain evidence="5">CCMP3278</strain>
    </source>
</reference>
<dbReference type="EMBL" id="HBFP01008125">
    <property type="protein sequence ID" value="CAD8821423.1"/>
    <property type="molecule type" value="Transcribed_RNA"/>
</dbReference>
<gene>
    <name evidence="5" type="ORF">TOLI1172_LOCUS5818</name>
</gene>
<dbReference type="Gene3D" id="1.10.238.10">
    <property type="entry name" value="EF-hand"/>
    <property type="match status" value="1"/>
</dbReference>